<gene>
    <name evidence="1" type="ORF">ACLFYP115_00148</name>
</gene>
<reference evidence="1" key="1">
    <citation type="submission" date="2019-11" db="EMBL/GenBank/DDBJ databases">
        <authorList>
            <person name="Feng L."/>
        </authorList>
    </citation>
    <scope>NUCLEOTIDE SEQUENCE</scope>
    <source>
        <strain evidence="1">AcaccaeLFYP115</strain>
    </source>
</reference>
<sequence length="144" mass="16997">MICQNCGKENREDALYCEWCGVKLEVPNEKDQQFRLFLSRKERNSGIFWSVVTLFYAWLALSYWFVWFGAIYNVVVIILRFVQAEKVKNPSVDLVQSYQNKKKLLIVTLIVNVLIGWFPVALAGYWNDKTKINYVMKNPEFVKQ</sequence>
<dbReference type="EMBL" id="CACRSQ010000002">
    <property type="protein sequence ID" value="VYS73750.1"/>
    <property type="molecule type" value="Genomic_DNA"/>
</dbReference>
<dbReference type="RefSeq" id="WP_006566104.1">
    <property type="nucleotide sequence ID" value="NZ_BAABZP010000001.1"/>
</dbReference>
<organism evidence="1">
    <name type="scientific">Anaerostipes caccae</name>
    <dbReference type="NCBI Taxonomy" id="105841"/>
    <lineage>
        <taxon>Bacteria</taxon>
        <taxon>Bacillati</taxon>
        <taxon>Bacillota</taxon>
        <taxon>Clostridia</taxon>
        <taxon>Lachnospirales</taxon>
        <taxon>Lachnospiraceae</taxon>
        <taxon>Anaerostipes</taxon>
    </lineage>
</organism>
<name>A0A6N2R0V5_9FIRM</name>
<evidence type="ECO:0000313" key="1">
    <source>
        <dbReference type="EMBL" id="VYS73750.1"/>
    </source>
</evidence>
<proteinExistence type="predicted"/>
<accession>A0A6N2R0V5</accession>
<dbReference type="AlphaFoldDB" id="A0A6N2R0V5"/>
<protein>
    <submittedName>
        <fullName evidence="1">Uncharacterized protein</fullName>
    </submittedName>
</protein>